<keyword evidence="5" id="KW-1185">Reference proteome</keyword>
<keyword evidence="1" id="KW-0472">Membrane</keyword>
<gene>
    <name evidence="4" type="ORF">B0I28_106340</name>
</gene>
<dbReference type="Pfam" id="PF23493">
    <property type="entry name" value="CysS_C"/>
    <property type="match status" value="1"/>
</dbReference>
<evidence type="ECO:0000259" key="3">
    <source>
        <dbReference type="Pfam" id="PF23494"/>
    </source>
</evidence>
<evidence type="ECO:0008006" key="6">
    <source>
        <dbReference type="Google" id="ProtNLM"/>
    </source>
</evidence>
<dbReference type="EMBL" id="PVTJ01000006">
    <property type="protein sequence ID" value="PRY57917.1"/>
    <property type="molecule type" value="Genomic_DNA"/>
</dbReference>
<keyword evidence="1" id="KW-1133">Transmembrane helix</keyword>
<evidence type="ECO:0000313" key="5">
    <source>
        <dbReference type="Proteomes" id="UP000238176"/>
    </source>
</evidence>
<evidence type="ECO:0000313" key="4">
    <source>
        <dbReference type="EMBL" id="PRY57917.1"/>
    </source>
</evidence>
<name>A0A2T0UJA5_9ACTN</name>
<sequence length="236" mass="25852">MPSENTRTDGSGGTVVADAPWVAPAVLIGLPLVGAALGWGLVLIAEWITGLSWFPFQGLFELLTDLPRAVQLIGGLALGFAAGLVLGLWVVSELLTVTVGRESMRFKRGDDEQEVARGDVASVFLDGKRLVVLGHRRQELAQVEFDLDREQLVAALRRHGYAWQEGGDPYGGEFKRWVPGADGLPRGADALLKARERALEKSNEGDLRELREELAGLDVVVRDRDKKQYWRLSDPA</sequence>
<feature type="domain" description="Cysteinyl-tRNA ligase anticodon binding" evidence="2">
    <location>
        <begin position="182"/>
        <end position="231"/>
    </location>
</feature>
<protein>
    <recommendedName>
        <fullName evidence="6">DUF308 domain-containing protein</fullName>
    </recommendedName>
</protein>
<evidence type="ECO:0000256" key="1">
    <source>
        <dbReference type="SAM" id="Phobius"/>
    </source>
</evidence>
<feature type="domain" description="YqeB PH" evidence="3">
    <location>
        <begin position="14"/>
        <end position="164"/>
    </location>
</feature>
<dbReference type="AlphaFoldDB" id="A0A2T0UJA5"/>
<dbReference type="InterPro" id="IPR057798">
    <property type="entry name" value="PH_YqeB"/>
</dbReference>
<dbReference type="Proteomes" id="UP000238176">
    <property type="component" value="Unassembled WGS sequence"/>
</dbReference>
<comment type="caution">
    <text evidence="4">The sequence shown here is derived from an EMBL/GenBank/DDBJ whole genome shotgun (WGS) entry which is preliminary data.</text>
</comment>
<keyword evidence="1" id="KW-0812">Transmembrane</keyword>
<organism evidence="4 5">
    <name type="scientific">Glycomyces artemisiae</name>
    <dbReference type="NCBI Taxonomy" id="1076443"/>
    <lineage>
        <taxon>Bacteria</taxon>
        <taxon>Bacillati</taxon>
        <taxon>Actinomycetota</taxon>
        <taxon>Actinomycetes</taxon>
        <taxon>Glycomycetales</taxon>
        <taxon>Glycomycetaceae</taxon>
        <taxon>Glycomyces</taxon>
    </lineage>
</organism>
<evidence type="ECO:0000259" key="2">
    <source>
        <dbReference type="Pfam" id="PF23493"/>
    </source>
</evidence>
<feature type="transmembrane region" description="Helical" evidence="1">
    <location>
        <begin position="21"/>
        <end position="49"/>
    </location>
</feature>
<feature type="transmembrane region" description="Helical" evidence="1">
    <location>
        <begin position="69"/>
        <end position="99"/>
    </location>
</feature>
<accession>A0A2T0UJA5</accession>
<dbReference type="InterPro" id="IPR056411">
    <property type="entry name" value="CysS_C"/>
</dbReference>
<dbReference type="Pfam" id="PF23494">
    <property type="entry name" value="bPH_10"/>
    <property type="match status" value="1"/>
</dbReference>
<proteinExistence type="predicted"/>
<dbReference type="OrthoDB" id="5145029at2"/>
<dbReference type="RefSeq" id="WP_106365091.1">
    <property type="nucleotide sequence ID" value="NZ_PVTJ01000006.1"/>
</dbReference>
<reference evidence="4 5" key="1">
    <citation type="submission" date="2018-03" db="EMBL/GenBank/DDBJ databases">
        <title>Genomic Encyclopedia of Type Strains, Phase III (KMG-III): the genomes of soil and plant-associated and newly described type strains.</title>
        <authorList>
            <person name="Whitman W."/>
        </authorList>
    </citation>
    <scope>NUCLEOTIDE SEQUENCE [LARGE SCALE GENOMIC DNA]</scope>
    <source>
        <strain evidence="4 5">CGMCC 4.7067</strain>
    </source>
</reference>